<dbReference type="EMBL" id="CP063458">
    <property type="protein sequence ID" value="QOV89228.1"/>
    <property type="molecule type" value="Genomic_DNA"/>
</dbReference>
<sequence length="539" mass="60049">MRPGHEAFSYSEGQKVERKTLDLLGATTDRSQFSQELLRHIASWPTLYHFSPARHNLLRHLTIGREHSVLELGAGCGAITRQLGEAAGDVWAIEGGPIRAACAAARTADLPNVRVFCSDFQAIDTGRKFDIVTLIGVLEYSPVFFKTPDPFLDCLRLAKSFLKPGGVLLLAIENQLGLKYFCGSPEDHTGRPFDGVQDLYKPAGVKTVGKAELSRYLAASGFPAMEFHYPFPDYKLPSWVLTDRALHTPDFDPAAILRLIETTHEGRRLALPADERKVRSVLHRNGLLADLANSFLVIAAEETPRLSPPELLAAGYVTDRQPWFNTRTAMVLGDGGQILVRKSRLIDVQPPAGTKLTNVVGTEAYRTGPQLEHLVVDLLQRGDFDGAIAHLRSWIDHLLKVGVVAIDPTDKYQSLLKPDFFDCTPPNLIINGVGLKQIDTEWHYAGAMPVRTLALRYLKMLASREQAIFRKHLAGKTPAAIQLLNKLGIDFTREQYSQASELLHELNASIVAPHRGRLPDHKKKRRRSLLSRLLRRKKE</sequence>
<dbReference type="Gene3D" id="3.40.50.150">
    <property type="entry name" value="Vaccinia Virus protein VP39"/>
    <property type="match status" value="1"/>
</dbReference>
<dbReference type="GO" id="GO:0032259">
    <property type="term" value="P:methylation"/>
    <property type="evidence" value="ECO:0007669"/>
    <property type="project" value="UniProtKB-KW"/>
</dbReference>
<keyword evidence="2" id="KW-0808">Transferase</keyword>
<dbReference type="AlphaFoldDB" id="A0A7M2WUM9"/>
<evidence type="ECO:0000313" key="3">
    <source>
        <dbReference type="Proteomes" id="UP000593765"/>
    </source>
</evidence>
<evidence type="ECO:0000259" key="1">
    <source>
        <dbReference type="Pfam" id="PF08242"/>
    </source>
</evidence>
<dbReference type="SUPFAM" id="SSF53335">
    <property type="entry name" value="S-adenosyl-L-methionine-dependent methyltransferases"/>
    <property type="match status" value="1"/>
</dbReference>
<dbReference type="KEGG" id="hbs:IPV69_23945"/>
<gene>
    <name evidence="2" type="ORF">IPV69_23945</name>
</gene>
<reference evidence="2 3" key="1">
    <citation type="submission" date="2020-10" db="EMBL/GenBank/DDBJ databases">
        <title>Wide distribution of Phycisphaera-like planctomycetes from WD2101 soil group in peatlands and genome analysis of the first cultivated representative.</title>
        <authorList>
            <person name="Dedysh S.N."/>
            <person name="Beletsky A.V."/>
            <person name="Ivanova A."/>
            <person name="Kulichevskaya I.S."/>
            <person name="Suzina N.E."/>
            <person name="Philippov D.A."/>
            <person name="Rakitin A.L."/>
            <person name="Mardanov A.V."/>
            <person name="Ravin N.V."/>
        </authorList>
    </citation>
    <scope>NUCLEOTIDE SEQUENCE [LARGE SCALE GENOMIC DNA]</scope>
    <source>
        <strain evidence="2 3">M1803</strain>
    </source>
</reference>
<feature type="domain" description="Methyltransferase type 12" evidence="1">
    <location>
        <begin position="70"/>
        <end position="168"/>
    </location>
</feature>
<dbReference type="PANTHER" id="PTHR43861">
    <property type="entry name" value="TRANS-ACONITATE 2-METHYLTRANSFERASE-RELATED"/>
    <property type="match status" value="1"/>
</dbReference>
<dbReference type="GO" id="GO:0008168">
    <property type="term" value="F:methyltransferase activity"/>
    <property type="evidence" value="ECO:0007669"/>
    <property type="project" value="UniProtKB-KW"/>
</dbReference>
<dbReference type="CDD" id="cd02440">
    <property type="entry name" value="AdoMet_MTases"/>
    <property type="match status" value="1"/>
</dbReference>
<organism evidence="2 3">
    <name type="scientific">Humisphaera borealis</name>
    <dbReference type="NCBI Taxonomy" id="2807512"/>
    <lineage>
        <taxon>Bacteria</taxon>
        <taxon>Pseudomonadati</taxon>
        <taxon>Planctomycetota</taxon>
        <taxon>Phycisphaerae</taxon>
        <taxon>Tepidisphaerales</taxon>
        <taxon>Tepidisphaeraceae</taxon>
        <taxon>Humisphaera</taxon>
    </lineage>
</organism>
<keyword evidence="2" id="KW-0489">Methyltransferase</keyword>
<proteinExistence type="predicted"/>
<accession>A0A7M2WUM9</accession>
<dbReference type="InterPro" id="IPR029063">
    <property type="entry name" value="SAM-dependent_MTases_sf"/>
</dbReference>
<evidence type="ECO:0000313" key="2">
    <source>
        <dbReference type="EMBL" id="QOV89228.1"/>
    </source>
</evidence>
<dbReference type="Proteomes" id="UP000593765">
    <property type="component" value="Chromosome"/>
</dbReference>
<dbReference type="Pfam" id="PF08242">
    <property type="entry name" value="Methyltransf_12"/>
    <property type="match status" value="1"/>
</dbReference>
<keyword evidence="3" id="KW-1185">Reference proteome</keyword>
<dbReference type="InterPro" id="IPR013217">
    <property type="entry name" value="Methyltransf_12"/>
</dbReference>
<protein>
    <submittedName>
        <fullName evidence="2">Class I SAM-dependent methyltransferase</fullName>
    </submittedName>
</protein>
<dbReference type="RefSeq" id="WP_206292253.1">
    <property type="nucleotide sequence ID" value="NZ_CP063458.1"/>
</dbReference>
<name>A0A7M2WUM9_9BACT</name>